<keyword evidence="3" id="KW-1185">Reference proteome</keyword>
<evidence type="ECO:0000256" key="1">
    <source>
        <dbReference type="SAM" id="Phobius"/>
    </source>
</evidence>
<dbReference type="InterPro" id="IPR029063">
    <property type="entry name" value="SAM-dependent_MTases_sf"/>
</dbReference>
<dbReference type="RefSeq" id="XP_002767176.1">
    <property type="nucleotide sequence ID" value="XM_002767130.1"/>
</dbReference>
<dbReference type="GeneID" id="9052081"/>
<keyword evidence="1" id="KW-0472">Membrane</keyword>
<dbReference type="OrthoDB" id="10006218at2759"/>
<evidence type="ECO:0008006" key="4">
    <source>
        <dbReference type="Google" id="ProtNLM"/>
    </source>
</evidence>
<dbReference type="InParanoid" id="C5LTT1"/>
<name>C5LTT1_PERM5</name>
<accession>C5LTT1</accession>
<keyword evidence="1" id="KW-0812">Transmembrane</keyword>
<dbReference type="Proteomes" id="UP000007800">
    <property type="component" value="Unassembled WGS sequence"/>
</dbReference>
<proteinExistence type="predicted"/>
<keyword evidence="1" id="KW-1133">Transmembrane helix</keyword>
<organism evidence="3">
    <name type="scientific">Perkinsus marinus (strain ATCC 50983 / TXsc)</name>
    <dbReference type="NCBI Taxonomy" id="423536"/>
    <lineage>
        <taxon>Eukaryota</taxon>
        <taxon>Sar</taxon>
        <taxon>Alveolata</taxon>
        <taxon>Perkinsozoa</taxon>
        <taxon>Perkinsea</taxon>
        <taxon>Perkinsida</taxon>
        <taxon>Perkinsidae</taxon>
        <taxon>Perkinsus</taxon>
    </lineage>
</organism>
<gene>
    <name evidence="2" type="ORF">Pmar_PMAR006568</name>
</gene>
<protein>
    <recommendedName>
        <fullName evidence="4">Methyltransferase FkbM domain-containing protein</fullName>
    </recommendedName>
</protein>
<dbReference type="AlphaFoldDB" id="C5LTT1"/>
<sequence length="146" mass="16547">MSLSPSRWRLPPLLPVALLALSIFYIWYNLSKPVGVISLTNNAIGGDEKSCTEKAQQGPSAESDIATRKRRIFIDLGANDGQSLDFLVKWKEREGKEFDPLEWEVYFFELNPQWETKLKSRCEENQKIAICIPIMAGAWTKTGQIG</sequence>
<reference evidence="2 3" key="1">
    <citation type="submission" date="2008-07" db="EMBL/GenBank/DDBJ databases">
        <authorList>
            <person name="El-Sayed N."/>
            <person name="Caler E."/>
            <person name="Inman J."/>
            <person name="Amedeo P."/>
            <person name="Hass B."/>
            <person name="Wortman J."/>
        </authorList>
    </citation>
    <scope>NUCLEOTIDE SEQUENCE [LARGE SCALE GENOMIC DNA]</scope>
    <source>
        <strain evidence="3">ATCC 50983 / TXsc</strain>
    </source>
</reference>
<evidence type="ECO:0000313" key="3">
    <source>
        <dbReference type="Proteomes" id="UP000007800"/>
    </source>
</evidence>
<evidence type="ECO:0000313" key="2">
    <source>
        <dbReference type="EMBL" id="EEQ99893.1"/>
    </source>
</evidence>
<dbReference type="EMBL" id="GG685402">
    <property type="protein sequence ID" value="EEQ99893.1"/>
    <property type="molecule type" value="Genomic_DNA"/>
</dbReference>
<dbReference type="Gene3D" id="3.40.50.150">
    <property type="entry name" value="Vaccinia Virus protein VP39"/>
    <property type="match status" value="1"/>
</dbReference>
<feature type="transmembrane region" description="Helical" evidence="1">
    <location>
        <begin position="12"/>
        <end position="30"/>
    </location>
</feature>